<evidence type="ECO:0000256" key="1">
    <source>
        <dbReference type="SAM" id="Coils"/>
    </source>
</evidence>
<dbReference type="AlphaFoldDB" id="A0A8H7DK59"/>
<gene>
    <name evidence="3" type="ORF">MSAN_00418200</name>
</gene>
<dbReference type="Proteomes" id="UP000623467">
    <property type="component" value="Unassembled WGS sequence"/>
</dbReference>
<feature type="coiled-coil region" evidence="1">
    <location>
        <begin position="205"/>
        <end position="236"/>
    </location>
</feature>
<dbReference type="EMBL" id="JACAZH010000002">
    <property type="protein sequence ID" value="KAF7375313.1"/>
    <property type="molecule type" value="Genomic_DNA"/>
</dbReference>
<name>A0A8H7DK59_9AGAR</name>
<feature type="region of interest" description="Disordered" evidence="2">
    <location>
        <begin position="236"/>
        <end position="282"/>
    </location>
</feature>
<keyword evidence="1" id="KW-0175">Coiled coil</keyword>
<proteinExistence type="predicted"/>
<reference evidence="3" key="1">
    <citation type="submission" date="2020-05" db="EMBL/GenBank/DDBJ databases">
        <title>Mycena genomes resolve the evolution of fungal bioluminescence.</title>
        <authorList>
            <person name="Tsai I.J."/>
        </authorList>
    </citation>
    <scope>NUCLEOTIDE SEQUENCE</scope>
    <source>
        <strain evidence="3">160909Yilan</strain>
    </source>
</reference>
<keyword evidence="4" id="KW-1185">Reference proteome</keyword>
<protein>
    <submittedName>
        <fullName evidence="3">Ring u-box domain-containing protein</fullName>
    </submittedName>
</protein>
<evidence type="ECO:0000256" key="2">
    <source>
        <dbReference type="SAM" id="MobiDB-lite"/>
    </source>
</evidence>
<sequence>MGISAADRRSHAEQQRCCGLTEKPALCGRKLRGRFSFCHDHQEQRPVDGVSPAPEPGEPYETTLVRRRMCEFLQIQQEDSVVDHARNRPSILGPTPHRCFGISPSGRCTLLLNAQGFCASHEEQAMWLGATHISATDRRVHGAEGYCGGLTQHYVLCQRKKSERFSFCQSHMTQRPVDGMGPAAGPEPRETAILRDRMLEFVRIRREWEAQVEEEARALEEQRRRQRARAAEEVERQQRLRQQEHATRARQQQLQSQREWLRSQGEREQMPPRREQARRANQYQDPGVHANFISRSTRPGATPDHIVTGLETALYSEWATTESDRHCAICFEDYQWSDVRSGSGAQARALFVASMYQGTDSRPTLVVRALIATVTETVIAPTDTLLVDLSFQEAEMEAAADMV</sequence>
<dbReference type="OrthoDB" id="3018897at2759"/>
<accession>A0A8H7DK59</accession>
<feature type="compositionally biased region" description="Basic and acidic residues" evidence="2">
    <location>
        <begin position="236"/>
        <end position="247"/>
    </location>
</feature>
<feature type="compositionally biased region" description="Polar residues" evidence="2">
    <location>
        <begin position="249"/>
        <end position="258"/>
    </location>
</feature>
<organism evidence="3 4">
    <name type="scientific">Mycena sanguinolenta</name>
    <dbReference type="NCBI Taxonomy" id="230812"/>
    <lineage>
        <taxon>Eukaryota</taxon>
        <taxon>Fungi</taxon>
        <taxon>Dikarya</taxon>
        <taxon>Basidiomycota</taxon>
        <taxon>Agaricomycotina</taxon>
        <taxon>Agaricomycetes</taxon>
        <taxon>Agaricomycetidae</taxon>
        <taxon>Agaricales</taxon>
        <taxon>Marasmiineae</taxon>
        <taxon>Mycenaceae</taxon>
        <taxon>Mycena</taxon>
    </lineage>
</organism>
<evidence type="ECO:0000313" key="4">
    <source>
        <dbReference type="Proteomes" id="UP000623467"/>
    </source>
</evidence>
<comment type="caution">
    <text evidence="3">The sequence shown here is derived from an EMBL/GenBank/DDBJ whole genome shotgun (WGS) entry which is preliminary data.</text>
</comment>
<evidence type="ECO:0000313" key="3">
    <source>
        <dbReference type="EMBL" id="KAF7375313.1"/>
    </source>
</evidence>
<feature type="compositionally biased region" description="Basic and acidic residues" evidence="2">
    <location>
        <begin position="259"/>
        <end position="278"/>
    </location>
</feature>